<feature type="binding site" evidence="3">
    <location>
        <position position="104"/>
    </location>
    <ligand>
        <name>Zn(2+)</name>
        <dbReference type="ChEBI" id="CHEBI:29105"/>
        <label>2</label>
    </ligand>
</feature>
<dbReference type="CDD" id="cd00947">
    <property type="entry name" value="TBP_aldolase_IIB"/>
    <property type="match status" value="1"/>
</dbReference>
<evidence type="ECO:0000313" key="5">
    <source>
        <dbReference type="Proteomes" id="UP000237797"/>
    </source>
</evidence>
<dbReference type="PIRSF" id="PIRSF001359">
    <property type="entry name" value="F_bP_aldolase_II"/>
    <property type="match status" value="1"/>
</dbReference>
<evidence type="ECO:0000313" key="4">
    <source>
        <dbReference type="EMBL" id="PRX41513.1"/>
    </source>
</evidence>
<feature type="binding site" evidence="2">
    <location>
        <begin position="227"/>
        <end position="230"/>
    </location>
    <ligand>
        <name>dihydroxyacetone phosphate</name>
        <dbReference type="ChEBI" id="CHEBI:57642"/>
    </ligand>
</feature>
<dbReference type="AlphaFoldDB" id="A0A2T0LGX8"/>
<dbReference type="GO" id="GO:0008270">
    <property type="term" value="F:zinc ion binding"/>
    <property type="evidence" value="ECO:0007669"/>
    <property type="project" value="InterPro"/>
</dbReference>
<sequence>MALITTKHLLADAYRNRYAVAAFAAHNLEMMKAVVEAAEESGAPVILQTTPATIRYAGLGTIVAMVRAAAEGAKVPVALHLDHGDTFETVVRCLRAGYTSVMVDGSRLPFAENAAFAAKVTEAAHAVGVPVEAELGTIGGAEEDVSGEEGLTDPGAAEEFVRRTGIDFLAPAFGTAHGVYKGEIRLDLSRLESISRRVGIPLVMHGASGVPEELLRRAIARGVSKVNFSTELKQAFAKHLRTYLADHPGEIDPRRMLLPAREAVKQVAKRKIELVSGVVP</sequence>
<keyword evidence="3" id="KW-0479">Metal-binding</keyword>
<evidence type="ECO:0000256" key="1">
    <source>
        <dbReference type="PIRSR" id="PIRSR001359-1"/>
    </source>
</evidence>
<dbReference type="InterPro" id="IPR050246">
    <property type="entry name" value="Class_II_FBP_aldolase"/>
</dbReference>
<dbReference type="RefSeq" id="WP_106344564.1">
    <property type="nucleotide sequence ID" value="NZ_PVNE01000006.1"/>
</dbReference>
<dbReference type="GO" id="GO:0005975">
    <property type="term" value="P:carbohydrate metabolic process"/>
    <property type="evidence" value="ECO:0007669"/>
    <property type="project" value="InterPro"/>
</dbReference>
<proteinExistence type="predicted"/>
<dbReference type="Gene3D" id="3.20.20.70">
    <property type="entry name" value="Aldolase class I"/>
    <property type="match status" value="1"/>
</dbReference>
<feature type="binding site" evidence="2">
    <location>
        <begin position="206"/>
        <end position="208"/>
    </location>
    <ligand>
        <name>dihydroxyacetone phosphate</name>
        <dbReference type="ChEBI" id="CHEBI:57642"/>
    </ligand>
</feature>
<dbReference type="InterPro" id="IPR000771">
    <property type="entry name" value="FBA_II"/>
</dbReference>
<feature type="binding site" evidence="3">
    <location>
        <position position="83"/>
    </location>
    <ligand>
        <name>Zn(2+)</name>
        <dbReference type="ChEBI" id="CHEBI:29105"/>
        <label>1</label>
        <note>catalytic</note>
    </ligand>
</feature>
<dbReference type="InterPro" id="IPR013785">
    <property type="entry name" value="Aldolase_TIM"/>
</dbReference>
<comment type="caution">
    <text evidence="4">The sequence shown here is derived from an EMBL/GenBank/DDBJ whole genome shotgun (WGS) entry which is preliminary data.</text>
</comment>
<name>A0A2T0LGX8_9BACL</name>
<keyword evidence="5" id="KW-1185">Reference proteome</keyword>
<evidence type="ECO:0000256" key="2">
    <source>
        <dbReference type="PIRSR" id="PIRSR001359-2"/>
    </source>
</evidence>
<dbReference type="PANTHER" id="PTHR30304:SF0">
    <property type="entry name" value="D-TAGATOSE-1,6-BISPHOSPHATE ALDOLASE SUBUNIT GATY-RELATED"/>
    <property type="match status" value="1"/>
</dbReference>
<gene>
    <name evidence="4" type="ORF">CLV97_106126</name>
</gene>
<dbReference type="SUPFAM" id="SSF51569">
    <property type="entry name" value="Aldolase"/>
    <property type="match status" value="1"/>
</dbReference>
<organism evidence="4 5">
    <name type="scientific">Planifilum fimeticola</name>
    <dbReference type="NCBI Taxonomy" id="201975"/>
    <lineage>
        <taxon>Bacteria</taxon>
        <taxon>Bacillati</taxon>
        <taxon>Bacillota</taxon>
        <taxon>Bacilli</taxon>
        <taxon>Bacillales</taxon>
        <taxon>Thermoactinomycetaceae</taxon>
        <taxon>Planifilum</taxon>
    </lineage>
</organism>
<comment type="cofactor">
    <cofactor evidence="3">
        <name>Zn(2+)</name>
        <dbReference type="ChEBI" id="CHEBI:29105"/>
    </cofactor>
    <text evidence="3">Binds 2 Zn(2+) ions per subunit. One is catalytic and the other provides a structural contribution.</text>
</comment>
<feature type="active site" description="Proton donor" evidence="1">
    <location>
        <position position="82"/>
    </location>
</feature>
<feature type="binding site" evidence="3">
    <location>
        <position position="205"/>
    </location>
    <ligand>
        <name>Zn(2+)</name>
        <dbReference type="ChEBI" id="CHEBI:29105"/>
        <label>1</label>
        <note>catalytic</note>
    </ligand>
</feature>
<evidence type="ECO:0000256" key="3">
    <source>
        <dbReference type="PIRSR" id="PIRSR001359-3"/>
    </source>
</evidence>
<dbReference type="Pfam" id="PF01116">
    <property type="entry name" value="F_bP_aldolase"/>
    <property type="match status" value="1"/>
</dbReference>
<dbReference type="PANTHER" id="PTHR30304">
    <property type="entry name" value="D-TAGATOSE-1,6-BISPHOSPHATE ALDOLASE"/>
    <property type="match status" value="1"/>
</dbReference>
<accession>A0A2T0LGX8</accession>
<feature type="binding site" evidence="3">
    <location>
        <position position="134"/>
    </location>
    <ligand>
        <name>Zn(2+)</name>
        <dbReference type="ChEBI" id="CHEBI:29105"/>
        <label>2</label>
    </ligand>
</feature>
<dbReference type="OrthoDB" id="9803995at2"/>
<feature type="binding site" evidence="3">
    <location>
        <position position="177"/>
    </location>
    <ligand>
        <name>Zn(2+)</name>
        <dbReference type="ChEBI" id="CHEBI:29105"/>
        <label>1</label>
        <note>catalytic</note>
    </ligand>
</feature>
<protein>
    <submittedName>
        <fullName evidence="4">Fructose-bisphosphate aldolase class II/tagatose 1,6-diphosphate aldolase GatY/KbaY</fullName>
    </submittedName>
</protein>
<dbReference type="GO" id="GO:0016832">
    <property type="term" value="F:aldehyde-lyase activity"/>
    <property type="evidence" value="ECO:0007669"/>
    <property type="project" value="InterPro"/>
</dbReference>
<keyword evidence="3" id="KW-0862">Zinc</keyword>
<dbReference type="PROSITE" id="PS00806">
    <property type="entry name" value="ALDOLASE_CLASS_II_2"/>
    <property type="match status" value="1"/>
</dbReference>
<dbReference type="NCBIfam" id="TIGR00167">
    <property type="entry name" value="cbbA"/>
    <property type="match status" value="1"/>
</dbReference>
<reference evidence="4 5" key="1">
    <citation type="submission" date="2018-03" db="EMBL/GenBank/DDBJ databases">
        <title>Genomic Encyclopedia of Archaeal and Bacterial Type Strains, Phase II (KMG-II): from individual species to whole genera.</title>
        <authorList>
            <person name="Goeker M."/>
        </authorList>
    </citation>
    <scope>NUCLEOTIDE SEQUENCE [LARGE SCALE GENOMIC DNA]</scope>
    <source>
        <strain evidence="4 5">DSM 44946</strain>
    </source>
</reference>
<dbReference type="Proteomes" id="UP000237797">
    <property type="component" value="Unassembled WGS sequence"/>
</dbReference>
<feature type="binding site" evidence="2">
    <location>
        <position position="178"/>
    </location>
    <ligand>
        <name>dihydroxyacetone phosphate</name>
        <dbReference type="ChEBI" id="CHEBI:57642"/>
    </ligand>
</feature>
<dbReference type="EMBL" id="PVNE01000006">
    <property type="protein sequence ID" value="PRX41513.1"/>
    <property type="molecule type" value="Genomic_DNA"/>
</dbReference>